<keyword evidence="2" id="KW-1185">Reference proteome</keyword>
<gene>
    <name evidence="1" type="ORF">BPOR_0130g00060</name>
</gene>
<reference evidence="1 2" key="1">
    <citation type="submission" date="2017-12" db="EMBL/GenBank/DDBJ databases">
        <title>Comparative genomics of Botrytis spp.</title>
        <authorList>
            <person name="Valero-Jimenez C.A."/>
            <person name="Tapia P."/>
            <person name="Veloso J."/>
            <person name="Silva-Moreno E."/>
            <person name="Staats M."/>
            <person name="Valdes J.H."/>
            <person name="Van Kan J.A.L."/>
        </authorList>
    </citation>
    <scope>NUCLEOTIDE SEQUENCE [LARGE SCALE GENOMIC DNA]</scope>
    <source>
        <strain evidence="1 2">MUCL3349</strain>
    </source>
</reference>
<protein>
    <submittedName>
        <fullName evidence="1">Uncharacterized protein</fullName>
    </submittedName>
</protein>
<evidence type="ECO:0000313" key="1">
    <source>
        <dbReference type="EMBL" id="TGO88994.1"/>
    </source>
</evidence>
<name>A0A4Z1KWQ3_9HELO</name>
<accession>A0A4Z1KWQ3</accession>
<organism evidence="1 2">
    <name type="scientific">Botrytis porri</name>
    <dbReference type="NCBI Taxonomy" id="87229"/>
    <lineage>
        <taxon>Eukaryota</taxon>
        <taxon>Fungi</taxon>
        <taxon>Dikarya</taxon>
        <taxon>Ascomycota</taxon>
        <taxon>Pezizomycotina</taxon>
        <taxon>Leotiomycetes</taxon>
        <taxon>Helotiales</taxon>
        <taxon>Sclerotiniaceae</taxon>
        <taxon>Botrytis</taxon>
    </lineage>
</organism>
<comment type="caution">
    <text evidence="1">The sequence shown here is derived from an EMBL/GenBank/DDBJ whole genome shotgun (WGS) entry which is preliminary data.</text>
</comment>
<dbReference type="EMBL" id="PQXO01000130">
    <property type="protein sequence ID" value="TGO88994.1"/>
    <property type="molecule type" value="Genomic_DNA"/>
</dbReference>
<dbReference type="Proteomes" id="UP000297280">
    <property type="component" value="Unassembled WGS sequence"/>
</dbReference>
<evidence type="ECO:0000313" key="2">
    <source>
        <dbReference type="Proteomes" id="UP000297280"/>
    </source>
</evidence>
<sequence length="67" mass="7537">MESPSFSKKVTTQSLCLAKLSPGLETSSQGVWPWKIESSTPAEIDLLAPIQDQLNRKRKGIMQYRVM</sequence>
<dbReference type="AlphaFoldDB" id="A0A4Z1KWQ3"/>
<proteinExistence type="predicted"/>